<reference evidence="2" key="2">
    <citation type="submission" date="2015-06" db="UniProtKB">
        <authorList>
            <consortium name="EnsemblProtists"/>
        </authorList>
    </citation>
    <scope>IDENTIFICATION</scope>
    <source>
        <strain evidence="2">Emoy2</strain>
    </source>
</reference>
<feature type="compositionally biased region" description="Low complexity" evidence="1">
    <location>
        <begin position="1"/>
        <end position="10"/>
    </location>
</feature>
<sequence>MWSCSWWWGGHRNGGRGGGRGGGTRGRSSYSGSHRISHGYGGFGYGGRVFMNGGLGFIGKGIYYSMMAGYIPPAITREKKKKK</sequence>
<keyword evidence="3" id="KW-1185">Reference proteome</keyword>
<proteinExistence type="predicted"/>
<evidence type="ECO:0000256" key="1">
    <source>
        <dbReference type="SAM" id="MobiDB-lite"/>
    </source>
</evidence>
<evidence type="ECO:0000313" key="3">
    <source>
        <dbReference type="Proteomes" id="UP000011713"/>
    </source>
</evidence>
<dbReference type="EnsemblProtists" id="HpaT804058">
    <property type="protein sequence ID" value="HpaP804058"/>
    <property type="gene ID" value="HpaG804058"/>
</dbReference>
<dbReference type="HOGENOM" id="CLU_2547415_0_0_1"/>
<feature type="compositionally biased region" description="Gly residues" evidence="1">
    <location>
        <begin position="11"/>
        <end position="25"/>
    </location>
</feature>
<dbReference type="VEuPathDB" id="FungiDB:HpaG804058"/>
<dbReference type="AlphaFoldDB" id="M4BCP2"/>
<dbReference type="EMBL" id="JH598136">
    <property type="status" value="NOT_ANNOTATED_CDS"/>
    <property type="molecule type" value="Genomic_DNA"/>
</dbReference>
<dbReference type="Proteomes" id="UP000011713">
    <property type="component" value="Unassembled WGS sequence"/>
</dbReference>
<name>M4BCP2_HYAAE</name>
<dbReference type="InParanoid" id="M4BCP2"/>
<accession>M4BCP2</accession>
<evidence type="ECO:0000313" key="2">
    <source>
        <dbReference type="EnsemblProtists" id="HpaP804058"/>
    </source>
</evidence>
<feature type="region of interest" description="Disordered" evidence="1">
    <location>
        <begin position="1"/>
        <end position="33"/>
    </location>
</feature>
<protein>
    <submittedName>
        <fullName evidence="2">Uncharacterized protein</fullName>
    </submittedName>
</protein>
<reference evidence="3" key="1">
    <citation type="journal article" date="2010" name="Science">
        <title>Signatures of adaptation to obligate biotrophy in the Hyaloperonospora arabidopsidis genome.</title>
        <authorList>
            <person name="Baxter L."/>
            <person name="Tripathy S."/>
            <person name="Ishaque N."/>
            <person name="Boot N."/>
            <person name="Cabral A."/>
            <person name="Kemen E."/>
            <person name="Thines M."/>
            <person name="Ah-Fong A."/>
            <person name="Anderson R."/>
            <person name="Badejoko W."/>
            <person name="Bittner-Eddy P."/>
            <person name="Boore J.L."/>
            <person name="Chibucos M.C."/>
            <person name="Coates M."/>
            <person name="Dehal P."/>
            <person name="Delehaunty K."/>
            <person name="Dong S."/>
            <person name="Downton P."/>
            <person name="Dumas B."/>
            <person name="Fabro G."/>
            <person name="Fronick C."/>
            <person name="Fuerstenberg S.I."/>
            <person name="Fulton L."/>
            <person name="Gaulin E."/>
            <person name="Govers F."/>
            <person name="Hughes L."/>
            <person name="Humphray S."/>
            <person name="Jiang R.H."/>
            <person name="Judelson H."/>
            <person name="Kamoun S."/>
            <person name="Kyung K."/>
            <person name="Meijer H."/>
            <person name="Minx P."/>
            <person name="Morris P."/>
            <person name="Nelson J."/>
            <person name="Phuntumart V."/>
            <person name="Qutob D."/>
            <person name="Rehmany A."/>
            <person name="Rougon-Cardoso A."/>
            <person name="Ryden P."/>
            <person name="Torto-Alalibo T."/>
            <person name="Studholme D."/>
            <person name="Wang Y."/>
            <person name="Win J."/>
            <person name="Wood J."/>
            <person name="Clifton S.W."/>
            <person name="Rogers J."/>
            <person name="Van den Ackerveken G."/>
            <person name="Jones J.D."/>
            <person name="McDowell J.M."/>
            <person name="Beynon J."/>
            <person name="Tyler B.M."/>
        </authorList>
    </citation>
    <scope>NUCLEOTIDE SEQUENCE [LARGE SCALE GENOMIC DNA]</scope>
    <source>
        <strain evidence="3">Emoy2</strain>
    </source>
</reference>
<organism evidence="2 3">
    <name type="scientific">Hyaloperonospora arabidopsidis (strain Emoy2)</name>
    <name type="common">Downy mildew agent</name>
    <name type="synonym">Peronospora arabidopsidis</name>
    <dbReference type="NCBI Taxonomy" id="559515"/>
    <lineage>
        <taxon>Eukaryota</taxon>
        <taxon>Sar</taxon>
        <taxon>Stramenopiles</taxon>
        <taxon>Oomycota</taxon>
        <taxon>Peronosporomycetes</taxon>
        <taxon>Peronosporales</taxon>
        <taxon>Peronosporaceae</taxon>
        <taxon>Hyaloperonospora</taxon>
    </lineage>
</organism>